<dbReference type="OrthoDB" id="9790144at2"/>
<protein>
    <recommendedName>
        <fullName evidence="1">VWFA domain-containing protein</fullName>
    </recommendedName>
</protein>
<dbReference type="InterPro" id="IPR036465">
    <property type="entry name" value="vWFA_dom_sf"/>
</dbReference>
<dbReference type="CDD" id="cd00198">
    <property type="entry name" value="vWFA"/>
    <property type="match status" value="1"/>
</dbReference>
<name>V6SE98_9FLAO</name>
<dbReference type="InterPro" id="IPR002035">
    <property type="entry name" value="VWF_A"/>
</dbReference>
<dbReference type="EMBL" id="JRLZ01000003">
    <property type="protein sequence ID" value="KGO96870.1"/>
    <property type="molecule type" value="Genomic_DNA"/>
</dbReference>
<evidence type="ECO:0000259" key="1">
    <source>
        <dbReference type="PROSITE" id="PS50234"/>
    </source>
</evidence>
<dbReference type="Pfam" id="PF00092">
    <property type="entry name" value="VWA"/>
    <property type="match status" value="1"/>
</dbReference>
<evidence type="ECO:0000313" key="2">
    <source>
        <dbReference type="EMBL" id="KGO96870.1"/>
    </source>
</evidence>
<dbReference type="PATRIC" id="fig|1107311.3.peg.207"/>
<sequence length="211" mass="24117">MDRKHQVHNLIILDESGSMESIKQTIIQGFNEVMQTIQGIEKQFPEQEHFISLVSFNGLGHKLLHFIDPATKLKQIDDTNYQPDASTPLFDAMGFSINKLKQSLQGQSDYNVLVTILTDGEENASTEFSGNDIKKLVEELKQNRWTFTYIGTDHDVEKIAISLSINNTLVFNKNEADIKAMFAKESRARANYSEKIRMDRETSSNYFDDTE</sequence>
<dbReference type="PROSITE" id="PS50234">
    <property type="entry name" value="VWFA"/>
    <property type="match status" value="1"/>
</dbReference>
<dbReference type="Proteomes" id="UP000030149">
    <property type="component" value="Unassembled WGS sequence"/>
</dbReference>
<dbReference type="SUPFAM" id="SSF53300">
    <property type="entry name" value="vWA-like"/>
    <property type="match status" value="1"/>
</dbReference>
<accession>V6SE98</accession>
<dbReference type="eggNOG" id="COG2304">
    <property type="taxonomic scope" value="Bacteria"/>
</dbReference>
<keyword evidence="3" id="KW-1185">Reference proteome</keyword>
<proteinExistence type="predicted"/>
<reference evidence="2 3" key="2">
    <citation type="journal article" date="2015" name="Stand. Genomic Sci.">
        <title>High quality draft genomic sequence of Flavobacterium enshiense DK69(T) and comparison among Flavobacterium genomes.</title>
        <authorList>
            <person name="Zeng Z."/>
            <person name="Chen C."/>
            <person name="Du H."/>
            <person name="Wang G."/>
            <person name="Li M."/>
        </authorList>
    </citation>
    <scope>NUCLEOTIDE SEQUENCE [LARGE SCALE GENOMIC DNA]</scope>
    <source>
        <strain evidence="2 3">DK69</strain>
    </source>
</reference>
<dbReference type="AlphaFoldDB" id="V6SE98"/>
<dbReference type="STRING" id="1107311.Q767_04005"/>
<comment type="caution">
    <text evidence="2">The sequence shown here is derived from an EMBL/GenBank/DDBJ whole genome shotgun (WGS) entry which is preliminary data.</text>
</comment>
<dbReference type="RefSeq" id="WP_023572267.1">
    <property type="nucleotide sequence ID" value="NZ_AVCS01000003.1"/>
</dbReference>
<reference evidence="3" key="1">
    <citation type="submission" date="2013-09" db="EMBL/GenBank/DDBJ databases">
        <authorList>
            <person name="Zeng Z."/>
            <person name="Chen C."/>
        </authorList>
    </citation>
    <scope>NUCLEOTIDE SEQUENCE [LARGE SCALE GENOMIC DNA]</scope>
    <source>
        <strain evidence="3">DK69</strain>
    </source>
</reference>
<dbReference type="Gene3D" id="3.40.50.410">
    <property type="entry name" value="von Willebrand factor, type A domain"/>
    <property type="match status" value="1"/>
</dbReference>
<gene>
    <name evidence="2" type="ORF">Q767_04005</name>
</gene>
<organism evidence="2 3">
    <name type="scientific">Flavobacterium enshiense DK69</name>
    <dbReference type="NCBI Taxonomy" id="1107311"/>
    <lineage>
        <taxon>Bacteria</taxon>
        <taxon>Pseudomonadati</taxon>
        <taxon>Bacteroidota</taxon>
        <taxon>Flavobacteriia</taxon>
        <taxon>Flavobacteriales</taxon>
        <taxon>Flavobacteriaceae</taxon>
        <taxon>Flavobacterium</taxon>
    </lineage>
</organism>
<feature type="domain" description="VWFA" evidence="1">
    <location>
        <begin position="8"/>
        <end position="196"/>
    </location>
</feature>
<evidence type="ECO:0000313" key="3">
    <source>
        <dbReference type="Proteomes" id="UP000030149"/>
    </source>
</evidence>